<protein>
    <submittedName>
        <fullName evidence="1">Uncharacterized protein</fullName>
    </submittedName>
</protein>
<sequence>MILRQQGNLILQDRCHKKNQLIPILTLSVTKLHTVPPRKNYPCQPECALNPTSVYTISIYHQPKLPPIFSAICPKQ</sequence>
<evidence type="ECO:0000313" key="2">
    <source>
        <dbReference type="Proteomes" id="UP000326757"/>
    </source>
</evidence>
<comment type="caution">
    <text evidence="1">The sequence shown here is derived from an EMBL/GenBank/DDBJ whole genome shotgun (WGS) entry which is preliminary data.</text>
</comment>
<dbReference type="Proteomes" id="UP000326757">
    <property type="component" value="Unassembled WGS sequence"/>
</dbReference>
<keyword evidence="2" id="KW-1185">Reference proteome</keyword>
<proteinExistence type="predicted"/>
<accession>A0A5N6KMR7</accession>
<reference evidence="1 2" key="1">
    <citation type="submission" date="2019-06" db="EMBL/GenBank/DDBJ databases">
        <title>Genome Sequence of the Brown Rot Fungal Pathogen Monilinia laxa.</title>
        <authorList>
            <person name="De Miccolis Angelini R.M."/>
            <person name="Landi L."/>
            <person name="Abate D."/>
            <person name="Pollastro S."/>
            <person name="Romanazzi G."/>
            <person name="Faretra F."/>
        </authorList>
    </citation>
    <scope>NUCLEOTIDE SEQUENCE [LARGE SCALE GENOMIC DNA]</scope>
    <source>
        <strain evidence="1 2">Mlax316</strain>
    </source>
</reference>
<name>A0A5N6KMR7_MONLA</name>
<dbReference type="EMBL" id="VIGI01000001">
    <property type="protein sequence ID" value="KAB8304409.1"/>
    <property type="molecule type" value="Genomic_DNA"/>
</dbReference>
<evidence type="ECO:0000313" key="1">
    <source>
        <dbReference type="EMBL" id="KAB8304409.1"/>
    </source>
</evidence>
<dbReference type="AlphaFoldDB" id="A0A5N6KMR7"/>
<gene>
    <name evidence="1" type="ORF">EYC80_003812</name>
</gene>
<organism evidence="1 2">
    <name type="scientific">Monilinia laxa</name>
    <name type="common">Brown rot fungus</name>
    <name type="synonym">Sclerotinia laxa</name>
    <dbReference type="NCBI Taxonomy" id="61186"/>
    <lineage>
        <taxon>Eukaryota</taxon>
        <taxon>Fungi</taxon>
        <taxon>Dikarya</taxon>
        <taxon>Ascomycota</taxon>
        <taxon>Pezizomycotina</taxon>
        <taxon>Leotiomycetes</taxon>
        <taxon>Helotiales</taxon>
        <taxon>Sclerotiniaceae</taxon>
        <taxon>Monilinia</taxon>
    </lineage>
</organism>